<dbReference type="PIRSF" id="PIRSF036599">
    <property type="entry name" value="AtpPhos"/>
    <property type="match status" value="1"/>
</dbReference>
<evidence type="ECO:0000313" key="12">
    <source>
        <dbReference type="EMBL" id="BAT27179.1"/>
    </source>
</evidence>
<evidence type="ECO:0000256" key="1">
    <source>
        <dbReference type="ARBA" id="ARBA00004496"/>
    </source>
</evidence>
<dbReference type="GO" id="GO:0046872">
    <property type="term" value="F:metal ion binding"/>
    <property type="evidence" value="ECO:0007669"/>
    <property type="project" value="UniProtKB-KW"/>
</dbReference>
<dbReference type="GO" id="GO:0005737">
    <property type="term" value="C:cytoplasm"/>
    <property type="evidence" value="ECO:0007669"/>
    <property type="project" value="UniProtKB-SubCell"/>
</dbReference>
<keyword evidence="9" id="KW-0460">Magnesium</keyword>
<protein>
    <recommendedName>
        <fullName evidence="3">tRNA threonylcarbamoyladenosine biosynthesis protein TsaE</fullName>
    </recommendedName>
    <alternativeName>
        <fullName evidence="10">t(6)A37 threonylcarbamoyladenosine biosynthesis protein TsaE</fullName>
    </alternativeName>
</protein>
<keyword evidence="5" id="KW-0819">tRNA processing</keyword>
<evidence type="ECO:0000256" key="9">
    <source>
        <dbReference type="ARBA" id="ARBA00022842"/>
    </source>
</evidence>
<dbReference type="PANTHER" id="PTHR33540:SF2">
    <property type="entry name" value="TRNA THREONYLCARBAMOYLADENOSINE BIOSYNTHESIS PROTEIN TSAE"/>
    <property type="match status" value="1"/>
</dbReference>
<comment type="subcellular location">
    <subcellularLocation>
        <location evidence="1">Cytoplasm</location>
    </subcellularLocation>
</comment>
<evidence type="ECO:0000256" key="8">
    <source>
        <dbReference type="ARBA" id="ARBA00022840"/>
    </source>
</evidence>
<organism evidence="12">
    <name type="scientific">Aureimonas frigidaquae</name>
    <dbReference type="NCBI Taxonomy" id="424757"/>
    <lineage>
        <taxon>Bacteria</taxon>
        <taxon>Pseudomonadati</taxon>
        <taxon>Pseudomonadota</taxon>
        <taxon>Alphaproteobacteria</taxon>
        <taxon>Hyphomicrobiales</taxon>
        <taxon>Aurantimonadaceae</taxon>
        <taxon>Aureimonas</taxon>
    </lineage>
</organism>
<name>A0A0P0Z006_9HYPH</name>
<evidence type="ECO:0000256" key="4">
    <source>
        <dbReference type="ARBA" id="ARBA00022490"/>
    </source>
</evidence>
<keyword evidence="7" id="KW-0547">Nucleotide-binding</keyword>
<evidence type="ECO:0000259" key="11">
    <source>
        <dbReference type="Pfam" id="PF01636"/>
    </source>
</evidence>
<evidence type="ECO:0000256" key="5">
    <source>
        <dbReference type="ARBA" id="ARBA00022694"/>
    </source>
</evidence>
<dbReference type="NCBIfam" id="TIGR00150">
    <property type="entry name" value="T6A_YjeE"/>
    <property type="match status" value="1"/>
</dbReference>
<dbReference type="InterPro" id="IPR002575">
    <property type="entry name" value="Aminoglycoside_PTrfase"/>
</dbReference>
<dbReference type="AlphaFoldDB" id="A0A0P0Z006"/>
<dbReference type="SUPFAM" id="SSF56112">
    <property type="entry name" value="Protein kinase-like (PK-like)"/>
    <property type="match status" value="1"/>
</dbReference>
<evidence type="ECO:0000256" key="7">
    <source>
        <dbReference type="ARBA" id="ARBA00022741"/>
    </source>
</evidence>
<feature type="domain" description="Aminoglycoside phosphotransferase" evidence="11">
    <location>
        <begin position="179"/>
        <end position="428"/>
    </location>
</feature>
<dbReference type="GO" id="GO:0002949">
    <property type="term" value="P:tRNA threonylcarbamoyladenosine modification"/>
    <property type="evidence" value="ECO:0007669"/>
    <property type="project" value="InterPro"/>
</dbReference>
<evidence type="ECO:0000256" key="3">
    <source>
        <dbReference type="ARBA" id="ARBA00019010"/>
    </source>
</evidence>
<dbReference type="Pfam" id="PF02367">
    <property type="entry name" value="TsaE"/>
    <property type="match status" value="1"/>
</dbReference>
<keyword evidence="8" id="KW-0067">ATP-binding</keyword>
<dbReference type="InterPro" id="IPR027417">
    <property type="entry name" value="P-loop_NTPase"/>
</dbReference>
<keyword evidence="6" id="KW-0479">Metal-binding</keyword>
<comment type="similarity">
    <text evidence="2">Belongs to the TsaE family.</text>
</comment>
<evidence type="ECO:0000256" key="2">
    <source>
        <dbReference type="ARBA" id="ARBA00007599"/>
    </source>
</evidence>
<dbReference type="SUPFAM" id="SSF52540">
    <property type="entry name" value="P-loop containing nucleoside triphosphate hydrolases"/>
    <property type="match status" value="1"/>
</dbReference>
<dbReference type="Gene3D" id="3.90.1200.10">
    <property type="match status" value="1"/>
</dbReference>
<accession>A0A0P0Z006</accession>
<dbReference type="Gene3D" id="3.30.200.20">
    <property type="entry name" value="Phosphorylase Kinase, domain 1"/>
    <property type="match status" value="1"/>
</dbReference>
<proteinExistence type="inferred from homology"/>
<reference evidence="12" key="1">
    <citation type="journal article" date="2015" name="Proc. Natl. Acad. Sci. U.S.A.">
        <title>Bacterial clade with the ribosomal RNA operon on a small plasmid rather than the chromosome.</title>
        <authorList>
            <person name="Anda M."/>
            <person name="Ohtsubo Y."/>
            <person name="Okubo T."/>
            <person name="Sugawara M."/>
            <person name="Nagata Y."/>
            <person name="Tsuda M."/>
            <person name="Minamisawa K."/>
            <person name="Mitsui H."/>
        </authorList>
    </citation>
    <scope>NUCLEOTIDE SEQUENCE</scope>
    <source>
        <strain evidence="12">JCM 14755</strain>
    </source>
</reference>
<dbReference type="InterPro" id="IPR012180">
    <property type="entry name" value="Bifunc_ATPase/PTrfase"/>
</dbReference>
<dbReference type="EMBL" id="LC066375">
    <property type="protein sequence ID" value="BAT27179.1"/>
    <property type="molecule type" value="Genomic_DNA"/>
</dbReference>
<dbReference type="InterPro" id="IPR003442">
    <property type="entry name" value="T6A_TsaE"/>
</dbReference>
<dbReference type="RefSeq" id="WP_062228264.1">
    <property type="nucleotide sequence ID" value="NZ_BBWR01000012.1"/>
</dbReference>
<dbReference type="Pfam" id="PF01636">
    <property type="entry name" value="APH"/>
    <property type="match status" value="1"/>
</dbReference>
<sequence length="507" mass="55520">MRFHAAVAEPATGRTIELPDEAASARLAADLASILRTGDIVALSGDLGAGKTTLARALIRQAAGEPELEVPSPTYTLAQTYETQPKITHFDLYRLGDASELEELGFEEAAETGIVIVEWPERAPAILEDANLRLSLDMAPGGGRVAQLETTPELALRLGHSLSIRRFLDRAGYMDAVRRPFPADASVRRYERILAGPRSMILMDAPAQEPGPPVRDGLAYTQIAHIARDVRPFVAVAQALAGEGFTAPAILSADIENGLLLLEDLGTEGILSQEGRPLPERYLASAQALAQIHARDFTRPIATRHGFDWQIPPFDRAAMSIEVELLPEWFWPRARGQSPAPADREAFRTAWAALFEKAAKGRQTLVLRDFHSPNIIWQADKAGAARIGLLDFQDSMIGPAAYDLASLAQDARVDVPADLEKDVVNAYIAECDRIGTPLDRDAFTAQYAIMAAQRATKLLGLFVRLHERDGKPQYLRHIPRIQDYLSRSLAHPVNAGLKAIYDEWGVV</sequence>
<evidence type="ECO:0000256" key="10">
    <source>
        <dbReference type="ARBA" id="ARBA00032441"/>
    </source>
</evidence>
<dbReference type="InterPro" id="IPR011009">
    <property type="entry name" value="Kinase-like_dom_sf"/>
</dbReference>
<dbReference type="PANTHER" id="PTHR33540">
    <property type="entry name" value="TRNA THREONYLCARBAMOYLADENOSINE BIOSYNTHESIS PROTEIN TSAE"/>
    <property type="match status" value="1"/>
</dbReference>
<dbReference type="GO" id="GO:0005524">
    <property type="term" value="F:ATP binding"/>
    <property type="evidence" value="ECO:0007669"/>
    <property type="project" value="UniProtKB-KW"/>
</dbReference>
<dbReference type="OrthoDB" id="9809275at2"/>
<dbReference type="Gene3D" id="3.40.50.300">
    <property type="entry name" value="P-loop containing nucleotide triphosphate hydrolases"/>
    <property type="match status" value="1"/>
</dbReference>
<keyword evidence="4" id="KW-0963">Cytoplasm</keyword>
<evidence type="ECO:0000256" key="6">
    <source>
        <dbReference type="ARBA" id="ARBA00022723"/>
    </source>
</evidence>